<feature type="transmembrane region" description="Helical" evidence="1">
    <location>
        <begin position="173"/>
        <end position="191"/>
    </location>
</feature>
<evidence type="ECO:0008006" key="4">
    <source>
        <dbReference type="Google" id="ProtNLM"/>
    </source>
</evidence>
<dbReference type="Pfam" id="PF03929">
    <property type="entry name" value="PepSY_TM"/>
    <property type="match status" value="1"/>
</dbReference>
<sequence length="481" mass="51620">MSTQTLDSSAAPARARSAGRSALLALITRLHFYIGLFVGPFILVAAVTGTLFVLTPQIENLLYASQLRTASIGTAQPLANQVQAAQAHIGAGPRLFAVRPAPGAGDTTRVMFTQPGLGDSESRALFVDPATLEIKGDMIVYGTSGTLPFRTALDYLHRNLMLGELGRNYSELAASWMWLATLGGLVLWFAGRRRGGLANATAARSPRLRARRWHTVLGLWLALGLLFLSATGLTWSNWAGGRVDQLRAQLGWITPSVSLKLPGAAPAGQGEAGGEHAHHHGAMAGHDAMAAQPMVSAQPADIDRILETARQGGIDSNQLEIRPPRTADQAWTVREVDRSWPTQVDTIAIDPATYAITSRADFQTFPLIAKLIRWGVDMHMGILFGWANQLLMAAIGLALSAMIVLGYRMWWLRRPAAGATGQTLTQAWRELSWPGRVAAAAVAVALGCCLPVMGVSLLAFVAVDVLRSWRAQLPVAPTRRA</sequence>
<feature type="transmembrane region" description="Helical" evidence="1">
    <location>
        <begin position="212"/>
        <end position="235"/>
    </location>
</feature>
<dbReference type="InterPro" id="IPR005625">
    <property type="entry name" value="PepSY-ass_TM"/>
</dbReference>
<evidence type="ECO:0000256" key="1">
    <source>
        <dbReference type="SAM" id="Phobius"/>
    </source>
</evidence>
<dbReference type="PANTHER" id="PTHR34219">
    <property type="entry name" value="IRON-REGULATED INNER MEMBRANE PROTEIN-RELATED"/>
    <property type="match status" value="1"/>
</dbReference>
<evidence type="ECO:0000313" key="3">
    <source>
        <dbReference type="Proteomes" id="UP000494108"/>
    </source>
</evidence>
<name>A0A6S6YRM7_9BURK</name>
<reference evidence="2 3" key="1">
    <citation type="submission" date="2020-04" db="EMBL/GenBank/DDBJ databases">
        <authorList>
            <person name="De Canck E."/>
        </authorList>
    </citation>
    <scope>NUCLEOTIDE SEQUENCE [LARGE SCALE GENOMIC DNA]</scope>
    <source>
        <strain evidence="2 3">LMG 3431</strain>
    </source>
</reference>
<accession>A0A6S6YRM7</accession>
<feature type="transmembrane region" description="Helical" evidence="1">
    <location>
        <begin position="383"/>
        <end position="405"/>
    </location>
</feature>
<organism evidence="2 3">
    <name type="scientific">Achromobacter pestifer</name>
    <dbReference type="NCBI Taxonomy" id="1353889"/>
    <lineage>
        <taxon>Bacteria</taxon>
        <taxon>Pseudomonadati</taxon>
        <taxon>Pseudomonadota</taxon>
        <taxon>Betaproteobacteria</taxon>
        <taxon>Burkholderiales</taxon>
        <taxon>Alcaligenaceae</taxon>
        <taxon>Achromobacter</taxon>
    </lineage>
</organism>
<dbReference type="RefSeq" id="WP_175173023.1">
    <property type="nucleotide sequence ID" value="NZ_CADIJX010000001.1"/>
</dbReference>
<evidence type="ECO:0000313" key="2">
    <source>
        <dbReference type="EMBL" id="CAB3628391.1"/>
    </source>
</evidence>
<keyword evidence="3" id="KW-1185">Reference proteome</keyword>
<feature type="transmembrane region" description="Helical" evidence="1">
    <location>
        <begin position="437"/>
        <end position="463"/>
    </location>
</feature>
<keyword evidence="1" id="KW-0472">Membrane</keyword>
<dbReference type="AlphaFoldDB" id="A0A6S6YRM7"/>
<dbReference type="EMBL" id="CADIJX010000001">
    <property type="protein sequence ID" value="CAB3628391.1"/>
    <property type="molecule type" value="Genomic_DNA"/>
</dbReference>
<dbReference type="PANTHER" id="PTHR34219:SF1">
    <property type="entry name" value="PEPSY DOMAIN-CONTAINING PROTEIN"/>
    <property type="match status" value="1"/>
</dbReference>
<protein>
    <recommendedName>
        <fullName evidence="4">PepSY domain-containing protein</fullName>
    </recommendedName>
</protein>
<proteinExistence type="predicted"/>
<keyword evidence="1" id="KW-1133">Transmembrane helix</keyword>
<gene>
    <name evidence="2" type="ORF">LMG3431_00703</name>
</gene>
<feature type="transmembrane region" description="Helical" evidence="1">
    <location>
        <begin position="30"/>
        <end position="54"/>
    </location>
</feature>
<dbReference type="Proteomes" id="UP000494108">
    <property type="component" value="Unassembled WGS sequence"/>
</dbReference>
<keyword evidence="1" id="KW-0812">Transmembrane</keyword>